<organism evidence="5 6">
    <name type="scientific">Mailhella massiliensis</name>
    <dbReference type="NCBI Taxonomy" id="1903261"/>
    <lineage>
        <taxon>Bacteria</taxon>
        <taxon>Pseudomonadati</taxon>
        <taxon>Thermodesulfobacteriota</taxon>
        <taxon>Desulfovibrionia</taxon>
        <taxon>Desulfovibrionales</taxon>
        <taxon>Desulfovibrionaceae</taxon>
        <taxon>Mailhella</taxon>
    </lineage>
</organism>
<evidence type="ECO:0000313" key="6">
    <source>
        <dbReference type="Proteomes" id="UP000698963"/>
    </source>
</evidence>
<sequence>MIFDDQTLTAGYAFAAQLCEAYRELSARDLKLVMLAAMGEVSLPSARLEHIRLHIHPNWEGCNRILFVVATLCEIDRISGARQLPPTRVIDVMSHIQVFRENMPEGAVIECHGDSTLPLALWFAFRGAVVYFTGDKDFASCCAAIAEREIRCVSPEEPFVSEAYHFVSLFRGNVAIPAFYRKLFRARYKGAVILTTWSFLNCDSPRILQLKQKFVSSGELRTAIQLPSGVMNRALPALLQLAPPRDGNPGKVRLINAKDWFILGHAGIVEVSYLTPILDQVDRKPHAEGQQRGPMPPAEDVAPAELILRQCDLRMRDQQILNNTEHFERLEECATLIRGQVLPSRASHEIAHEYREVVLTDIDEFGLVASASRVLDNAPRLTPSREVALLRKNDILLSSKGSLLSLGRVGIVADTVPNWLPSQTFYLIRAEIVDPIWLFYFLRSRTAQEYFQSHSSGTTVPQIKVGDLSSLQIPVPDERQLEEVHRIHEDMLKLVKKKRKLREQQGLLLQQSQSVFDSML</sequence>
<dbReference type="Proteomes" id="UP000698963">
    <property type="component" value="Unassembled WGS sequence"/>
</dbReference>
<evidence type="ECO:0000259" key="4">
    <source>
        <dbReference type="Pfam" id="PF01420"/>
    </source>
</evidence>
<feature type="domain" description="Type I restriction modification DNA specificity" evidence="4">
    <location>
        <begin position="388"/>
        <end position="484"/>
    </location>
</feature>
<dbReference type="GO" id="GO:0016787">
    <property type="term" value="F:hydrolase activity"/>
    <property type="evidence" value="ECO:0007669"/>
    <property type="project" value="UniProtKB-KW"/>
</dbReference>
<dbReference type="SUPFAM" id="SSF116734">
    <property type="entry name" value="DNA methylase specificity domain"/>
    <property type="match status" value="1"/>
</dbReference>
<keyword evidence="2" id="KW-0680">Restriction system</keyword>
<dbReference type="InterPro" id="IPR000055">
    <property type="entry name" value="Restrct_endonuc_typeI_TRD"/>
</dbReference>
<dbReference type="EMBL" id="DYZA01000080">
    <property type="protein sequence ID" value="HJD96876.1"/>
    <property type="molecule type" value="Genomic_DNA"/>
</dbReference>
<dbReference type="EC" id="3.1.21.-" evidence="5"/>
<dbReference type="InterPro" id="IPR044946">
    <property type="entry name" value="Restrct_endonuc_typeI_TRD_sf"/>
</dbReference>
<keyword evidence="5" id="KW-0540">Nuclease</keyword>
<evidence type="ECO:0000313" key="5">
    <source>
        <dbReference type="EMBL" id="HJD96876.1"/>
    </source>
</evidence>
<dbReference type="GO" id="GO:0009307">
    <property type="term" value="P:DNA restriction-modification system"/>
    <property type="evidence" value="ECO:0007669"/>
    <property type="project" value="UniProtKB-KW"/>
</dbReference>
<evidence type="ECO:0000256" key="1">
    <source>
        <dbReference type="ARBA" id="ARBA00010923"/>
    </source>
</evidence>
<evidence type="ECO:0000256" key="2">
    <source>
        <dbReference type="ARBA" id="ARBA00022747"/>
    </source>
</evidence>
<evidence type="ECO:0000256" key="3">
    <source>
        <dbReference type="ARBA" id="ARBA00023125"/>
    </source>
</evidence>
<name>A0A921DRC5_9BACT</name>
<dbReference type="GO" id="GO:0003677">
    <property type="term" value="F:DNA binding"/>
    <property type="evidence" value="ECO:0007669"/>
    <property type="project" value="UniProtKB-KW"/>
</dbReference>
<dbReference type="RefSeq" id="WP_304121478.1">
    <property type="nucleotide sequence ID" value="NZ_DYZA01000080.1"/>
</dbReference>
<reference evidence="5" key="1">
    <citation type="journal article" date="2021" name="PeerJ">
        <title>Extensive microbial diversity within the chicken gut microbiome revealed by metagenomics and culture.</title>
        <authorList>
            <person name="Gilroy R."/>
            <person name="Ravi A."/>
            <person name="Getino M."/>
            <person name="Pursley I."/>
            <person name="Horton D.L."/>
            <person name="Alikhan N.F."/>
            <person name="Baker D."/>
            <person name="Gharbi K."/>
            <person name="Hall N."/>
            <person name="Watson M."/>
            <person name="Adriaenssens E.M."/>
            <person name="Foster-Nyarko E."/>
            <person name="Jarju S."/>
            <person name="Secka A."/>
            <person name="Antonio M."/>
            <person name="Oren A."/>
            <person name="Chaudhuri R.R."/>
            <person name="La Ragione R."/>
            <person name="Hildebrand F."/>
            <person name="Pallen M.J."/>
        </authorList>
    </citation>
    <scope>NUCLEOTIDE SEQUENCE</scope>
    <source>
        <strain evidence="5">ChiGjej2B2-19336</strain>
    </source>
</reference>
<dbReference type="Pfam" id="PF01420">
    <property type="entry name" value="Methylase_S"/>
    <property type="match status" value="1"/>
</dbReference>
<dbReference type="PANTHER" id="PTHR30408:SF12">
    <property type="entry name" value="TYPE I RESTRICTION ENZYME MJAVIII SPECIFICITY SUBUNIT"/>
    <property type="match status" value="1"/>
</dbReference>
<proteinExistence type="inferred from homology"/>
<dbReference type="AlphaFoldDB" id="A0A921DRC5"/>
<keyword evidence="3" id="KW-0238">DNA-binding</keyword>
<protein>
    <submittedName>
        <fullName evidence="5">Restriction endonuclease subunit S</fullName>
        <ecNumber evidence="5">3.1.21.-</ecNumber>
    </submittedName>
</protein>
<accession>A0A921DRC5</accession>
<dbReference type="GO" id="GO:0004519">
    <property type="term" value="F:endonuclease activity"/>
    <property type="evidence" value="ECO:0007669"/>
    <property type="project" value="UniProtKB-KW"/>
</dbReference>
<comment type="similarity">
    <text evidence="1">Belongs to the type-I restriction system S methylase family.</text>
</comment>
<comment type="caution">
    <text evidence="5">The sequence shown here is derived from an EMBL/GenBank/DDBJ whole genome shotgun (WGS) entry which is preliminary data.</text>
</comment>
<gene>
    <name evidence="5" type="ORF">K8W16_04435</name>
</gene>
<dbReference type="InterPro" id="IPR052021">
    <property type="entry name" value="Type-I_RS_S_subunit"/>
</dbReference>
<keyword evidence="5" id="KW-0255">Endonuclease</keyword>
<reference evidence="5" key="2">
    <citation type="submission" date="2021-09" db="EMBL/GenBank/DDBJ databases">
        <authorList>
            <person name="Gilroy R."/>
        </authorList>
    </citation>
    <scope>NUCLEOTIDE SEQUENCE</scope>
    <source>
        <strain evidence="5">ChiGjej2B2-19336</strain>
    </source>
</reference>
<keyword evidence="5" id="KW-0378">Hydrolase</keyword>
<dbReference type="PANTHER" id="PTHR30408">
    <property type="entry name" value="TYPE-1 RESTRICTION ENZYME ECOKI SPECIFICITY PROTEIN"/>
    <property type="match status" value="1"/>
</dbReference>
<dbReference type="Gene3D" id="3.90.220.20">
    <property type="entry name" value="DNA methylase specificity domains"/>
    <property type="match status" value="1"/>
</dbReference>